<name>A0A840IK97_9ACTN</name>
<evidence type="ECO:0008006" key="4">
    <source>
        <dbReference type="Google" id="ProtNLM"/>
    </source>
</evidence>
<comment type="caution">
    <text evidence="2">The sequence shown here is derived from an EMBL/GenBank/DDBJ whole genome shotgun (WGS) entry which is preliminary data.</text>
</comment>
<reference evidence="2 3" key="1">
    <citation type="submission" date="2020-08" db="EMBL/GenBank/DDBJ databases">
        <title>Genomic Encyclopedia of Archaeal and Bacterial Type Strains, Phase II (KMG-II): from individual species to whole genera.</title>
        <authorList>
            <person name="Goeker M."/>
        </authorList>
    </citation>
    <scope>NUCLEOTIDE SEQUENCE [LARGE SCALE GENOMIC DNA]</scope>
    <source>
        <strain evidence="2 3">DSM 23288</strain>
    </source>
</reference>
<feature type="chain" id="PRO_5032887342" description="Ig-like domain-containing protein" evidence="1">
    <location>
        <begin position="28"/>
        <end position="728"/>
    </location>
</feature>
<gene>
    <name evidence="2" type="ORF">BDZ31_004817</name>
</gene>
<organism evidence="2 3">
    <name type="scientific">Conexibacter arvalis</name>
    <dbReference type="NCBI Taxonomy" id="912552"/>
    <lineage>
        <taxon>Bacteria</taxon>
        <taxon>Bacillati</taxon>
        <taxon>Actinomycetota</taxon>
        <taxon>Thermoleophilia</taxon>
        <taxon>Solirubrobacterales</taxon>
        <taxon>Conexibacteraceae</taxon>
        <taxon>Conexibacter</taxon>
    </lineage>
</organism>
<accession>A0A840IK97</accession>
<sequence length="728" mass="71969">MSRLRRAGAAAAALAALALMLPIAASAAPPSLSVMPIPAMPEDVPRAIDTIVVSDDSGGPVTLAVAAGSGTFSASSGGGVVASGSGTSSVTLTGTPDALNSRIAGSGLVYAPARDFNGTVALSVVVTDDEGLSDTFTTTFLITAVNDPPIVTVPATYATGQERELALTGVDVADVDAGDGIVSLTVTASGGGTVTAATDVGVAVTPVSGGIRLDGTIAGLQAAFQSGRVRYQPAAGFSGDESLTVTLDDNGNTGAGGALTSTGTAIVTVVPSPSVVAVEASPAPGTIAGIGGTVAIRVRFDRPVAVRTSGGRPVLLLASGAASGVATYAGGSGSDTLTFAYTVAEGDASAALDYRSTAALELRGATIDADDATAPAADLTLPAPGGPGSLADTSALAIDGVRPLLTAFERIGPASVGDGAVAWQVRFSEPVSGVGAPAFALVATGTARGAISSVTQVDATTWRVTASGVGGEGSLGLVLAAASAVVDAAGNGLAADAAGPSFAVAPSDQPIKPPPADLTPLPIPEVRVVEAPAELTRSRDARIAFAVDPSAAFYECRLDGGPWQPCASPRTASGLRAGDHVVEIRAVMSDGRRGATVARAFQVNPYPPGVRVGGRRVLRTARGGGRVPLAISCSRREGAGRGLCSGSAQLVLALPSGKRAVGTRLLGSAPFRAAAGRAASVRIRLTPSARRTLARAGARGLRVRVVVTARDLAGNSRTYSTARTLRRG</sequence>
<feature type="signal peptide" evidence="1">
    <location>
        <begin position="1"/>
        <end position="27"/>
    </location>
</feature>
<evidence type="ECO:0000313" key="2">
    <source>
        <dbReference type="EMBL" id="MBB4665196.1"/>
    </source>
</evidence>
<dbReference type="Proteomes" id="UP000585272">
    <property type="component" value="Unassembled WGS sequence"/>
</dbReference>
<proteinExistence type="predicted"/>
<evidence type="ECO:0000313" key="3">
    <source>
        <dbReference type="Proteomes" id="UP000585272"/>
    </source>
</evidence>
<keyword evidence="1" id="KW-0732">Signal</keyword>
<dbReference type="EMBL" id="JACHNU010000012">
    <property type="protein sequence ID" value="MBB4665196.1"/>
    <property type="molecule type" value="Genomic_DNA"/>
</dbReference>
<protein>
    <recommendedName>
        <fullName evidence="4">Ig-like domain-containing protein</fullName>
    </recommendedName>
</protein>
<dbReference type="AlphaFoldDB" id="A0A840IK97"/>
<keyword evidence="3" id="KW-1185">Reference proteome</keyword>
<evidence type="ECO:0000256" key="1">
    <source>
        <dbReference type="SAM" id="SignalP"/>
    </source>
</evidence>